<evidence type="ECO:0000313" key="7">
    <source>
        <dbReference type="Proteomes" id="UP000603453"/>
    </source>
</evidence>
<comment type="similarity">
    <text evidence="2">Belongs to the CYSTM1 family.</text>
</comment>
<organism evidence="6 7">
    <name type="scientific">Mucor saturninus</name>
    <dbReference type="NCBI Taxonomy" id="64648"/>
    <lineage>
        <taxon>Eukaryota</taxon>
        <taxon>Fungi</taxon>
        <taxon>Fungi incertae sedis</taxon>
        <taxon>Mucoromycota</taxon>
        <taxon>Mucoromycotina</taxon>
        <taxon>Mucoromycetes</taxon>
        <taxon>Mucorales</taxon>
        <taxon>Mucorineae</taxon>
        <taxon>Mucoraceae</taxon>
        <taxon>Mucor</taxon>
    </lineage>
</organism>
<feature type="compositionally biased region" description="Low complexity" evidence="4">
    <location>
        <begin position="23"/>
        <end position="48"/>
    </location>
</feature>
<dbReference type="InterPro" id="IPR028144">
    <property type="entry name" value="CYSTM_dom"/>
</dbReference>
<sequence>MDQQQKGYGQQPPNYYTPPPGQPQYQQGYGQPQQSYQPQPQYQQPYYQPQPVPQTVYVQQQPQKEDSSMCLGCLAAMCFCCALDAIF</sequence>
<evidence type="ECO:0000256" key="2">
    <source>
        <dbReference type="ARBA" id="ARBA00009444"/>
    </source>
</evidence>
<gene>
    <name evidence="6" type="ORF">INT47_002231</name>
</gene>
<reference evidence="6" key="1">
    <citation type="submission" date="2020-12" db="EMBL/GenBank/DDBJ databases">
        <title>Metabolic potential, ecology and presence of endohyphal bacteria is reflected in genomic diversity of Mucoromycotina.</title>
        <authorList>
            <person name="Muszewska A."/>
            <person name="Okrasinska A."/>
            <person name="Steczkiewicz K."/>
            <person name="Drgas O."/>
            <person name="Orlowska M."/>
            <person name="Perlinska-Lenart U."/>
            <person name="Aleksandrzak-Piekarczyk T."/>
            <person name="Szatraj K."/>
            <person name="Zielenkiewicz U."/>
            <person name="Pilsyk S."/>
            <person name="Malc E."/>
            <person name="Mieczkowski P."/>
            <person name="Kruszewska J.S."/>
            <person name="Biernat P."/>
            <person name="Pawlowska J."/>
        </authorList>
    </citation>
    <scope>NUCLEOTIDE SEQUENCE</scope>
    <source>
        <strain evidence="6">WA0000017839</strain>
    </source>
</reference>
<protein>
    <recommendedName>
        <fullName evidence="5">Cysteine-rich transmembrane domain-containing protein</fullName>
    </recommendedName>
</protein>
<evidence type="ECO:0000313" key="6">
    <source>
        <dbReference type="EMBL" id="KAG2205137.1"/>
    </source>
</evidence>
<dbReference type="EMBL" id="JAEPRD010000039">
    <property type="protein sequence ID" value="KAG2205137.1"/>
    <property type="molecule type" value="Genomic_DNA"/>
</dbReference>
<feature type="domain" description="Cysteine-rich transmembrane" evidence="5">
    <location>
        <begin position="56"/>
        <end position="87"/>
    </location>
</feature>
<keyword evidence="7" id="KW-1185">Reference proteome</keyword>
<keyword evidence="3" id="KW-0472">Membrane</keyword>
<dbReference type="Proteomes" id="UP000603453">
    <property type="component" value="Unassembled WGS sequence"/>
</dbReference>
<name>A0A8H7R7B0_9FUNG</name>
<proteinExistence type="inferred from homology"/>
<evidence type="ECO:0000259" key="5">
    <source>
        <dbReference type="Pfam" id="PF12734"/>
    </source>
</evidence>
<accession>A0A8H7R7B0</accession>
<evidence type="ECO:0000256" key="3">
    <source>
        <dbReference type="ARBA" id="ARBA00023136"/>
    </source>
</evidence>
<comment type="subcellular location">
    <subcellularLocation>
        <location evidence="1">Membrane</location>
    </subcellularLocation>
</comment>
<evidence type="ECO:0000256" key="1">
    <source>
        <dbReference type="ARBA" id="ARBA00004370"/>
    </source>
</evidence>
<dbReference type="Pfam" id="PF12734">
    <property type="entry name" value="CYSTM"/>
    <property type="match status" value="1"/>
</dbReference>
<feature type="region of interest" description="Disordered" evidence="4">
    <location>
        <begin position="1"/>
        <end position="48"/>
    </location>
</feature>
<dbReference type="GO" id="GO:0016020">
    <property type="term" value="C:membrane"/>
    <property type="evidence" value="ECO:0007669"/>
    <property type="project" value="UniProtKB-SubCell"/>
</dbReference>
<dbReference type="AlphaFoldDB" id="A0A8H7R7B0"/>
<evidence type="ECO:0000256" key="4">
    <source>
        <dbReference type="SAM" id="MobiDB-lite"/>
    </source>
</evidence>
<comment type="caution">
    <text evidence="6">The sequence shown here is derived from an EMBL/GenBank/DDBJ whole genome shotgun (WGS) entry which is preliminary data.</text>
</comment>